<protein>
    <submittedName>
        <fullName evidence="1">Uncharacterized protein</fullName>
    </submittedName>
</protein>
<evidence type="ECO:0000313" key="1">
    <source>
        <dbReference type="EMBL" id="SPQ00411.1"/>
    </source>
</evidence>
<evidence type="ECO:0000313" key="2">
    <source>
        <dbReference type="Proteomes" id="UP000245125"/>
    </source>
</evidence>
<dbReference type="OrthoDB" id="9809488at2"/>
<reference evidence="2" key="1">
    <citation type="submission" date="2018-03" db="EMBL/GenBank/DDBJ databases">
        <authorList>
            <person name="Zecchin S."/>
        </authorList>
    </citation>
    <scope>NUCLEOTIDE SEQUENCE [LARGE SCALE GENOMIC DNA]</scope>
</reference>
<accession>A0A2U3QG60</accession>
<name>A0A2U3QG60_9BACT</name>
<dbReference type="AlphaFoldDB" id="A0A2U3QG60"/>
<sequence>MGNWVIYNPPGHPVLAFDFLREDENNSLYSKGNFLRHLFRFIPVEDTLTWSSPVFSPVDGIVVASHDAEDDRRKKSFIYDLLSLLFNKPKCLTVLGLSASTL</sequence>
<gene>
    <name evidence="1" type="ORF">NBG4_230010</name>
</gene>
<dbReference type="Proteomes" id="UP000245125">
    <property type="component" value="Unassembled WGS sequence"/>
</dbReference>
<proteinExistence type="predicted"/>
<keyword evidence="2" id="KW-1185">Reference proteome</keyword>
<dbReference type="EMBL" id="OUUY01000068">
    <property type="protein sequence ID" value="SPQ00411.1"/>
    <property type="molecule type" value="Genomic_DNA"/>
</dbReference>
<organism evidence="1 2">
    <name type="scientific">Candidatus Sulfobium mesophilum</name>
    <dbReference type="NCBI Taxonomy" id="2016548"/>
    <lineage>
        <taxon>Bacteria</taxon>
        <taxon>Pseudomonadati</taxon>
        <taxon>Nitrospirota</taxon>
        <taxon>Nitrospiria</taxon>
        <taxon>Nitrospirales</taxon>
        <taxon>Nitrospiraceae</taxon>
        <taxon>Candidatus Sulfobium</taxon>
    </lineage>
</organism>